<accession>A0ABY2IXD4</accession>
<evidence type="ECO:0000313" key="3">
    <source>
        <dbReference type="Proteomes" id="UP000298355"/>
    </source>
</evidence>
<feature type="region of interest" description="Disordered" evidence="1">
    <location>
        <begin position="162"/>
        <end position="183"/>
    </location>
</feature>
<name>A0ABY2IXD4_9MICO</name>
<comment type="caution">
    <text evidence="2">The sequence shown here is derived from an EMBL/GenBank/DDBJ whole genome shotgun (WGS) entry which is preliminary data.</text>
</comment>
<protein>
    <recommendedName>
        <fullName evidence="4">DUF1905 domain-containing protein</fullName>
    </recommendedName>
</protein>
<organism evidence="2 3">
    <name type="scientific">Cryobacterium breve</name>
    <dbReference type="NCBI Taxonomy" id="1259258"/>
    <lineage>
        <taxon>Bacteria</taxon>
        <taxon>Bacillati</taxon>
        <taxon>Actinomycetota</taxon>
        <taxon>Actinomycetes</taxon>
        <taxon>Micrococcales</taxon>
        <taxon>Microbacteriaceae</taxon>
        <taxon>Cryobacterium</taxon>
    </lineage>
</organism>
<reference evidence="2 3" key="1">
    <citation type="submission" date="2019-03" db="EMBL/GenBank/DDBJ databases">
        <title>Genomics of glacier-inhabiting Cryobacterium strains.</title>
        <authorList>
            <person name="Liu Q."/>
            <person name="Xin Y.-H."/>
        </authorList>
    </citation>
    <scope>NUCLEOTIDE SEQUENCE [LARGE SCALE GENOMIC DNA]</scope>
    <source>
        <strain evidence="2 3">TMT4-23</strain>
    </source>
</reference>
<dbReference type="Proteomes" id="UP000298355">
    <property type="component" value="Unassembled WGS sequence"/>
</dbReference>
<evidence type="ECO:0000256" key="1">
    <source>
        <dbReference type="SAM" id="MobiDB-lite"/>
    </source>
</evidence>
<evidence type="ECO:0000313" key="2">
    <source>
        <dbReference type="EMBL" id="TFC95054.1"/>
    </source>
</evidence>
<proteinExistence type="predicted"/>
<evidence type="ECO:0008006" key="4">
    <source>
        <dbReference type="Google" id="ProtNLM"/>
    </source>
</evidence>
<dbReference type="EMBL" id="SOGJ01000036">
    <property type="protein sequence ID" value="TFC95054.1"/>
    <property type="molecule type" value="Genomic_DNA"/>
</dbReference>
<keyword evidence="3" id="KW-1185">Reference proteome</keyword>
<dbReference type="RefSeq" id="WP_134364713.1">
    <property type="nucleotide sequence ID" value="NZ_SOGJ01000036.1"/>
</dbReference>
<gene>
    <name evidence="2" type="ORF">E3O65_15980</name>
</gene>
<sequence length="191" mass="21224">MTLMSSIMAKRILAKRAATTECWPEGTVQTADDLIINGVSLVRTSRDETPTVRIGPAGNLWAGHLTPPQGFITVLLTRVEATGYTDSHRHLVVWVDAELDQCRPILSAARVLGRTSSTHTKRMQLRPRSKDDMQWMRLPADIVVGDLLAVPCKGPVPLSAVRRRSCQPNRQENDRTDNPDDDSQFARACLK</sequence>